<keyword evidence="1" id="KW-0489">Methyltransferase</keyword>
<dbReference type="Proteomes" id="UP001596053">
    <property type="component" value="Unassembled WGS sequence"/>
</dbReference>
<name>A0ABW0INE2_9HYPH</name>
<dbReference type="NCBIfam" id="TIGR04325">
    <property type="entry name" value="MTase_LIC12133"/>
    <property type="match status" value="1"/>
</dbReference>
<organism evidence="1 2">
    <name type="scientific">Bosea eneae</name>
    <dbReference type="NCBI Taxonomy" id="151454"/>
    <lineage>
        <taxon>Bacteria</taxon>
        <taxon>Pseudomonadati</taxon>
        <taxon>Pseudomonadota</taxon>
        <taxon>Alphaproteobacteria</taxon>
        <taxon>Hyphomicrobiales</taxon>
        <taxon>Boseaceae</taxon>
        <taxon>Bosea</taxon>
    </lineage>
</organism>
<evidence type="ECO:0000313" key="1">
    <source>
        <dbReference type="EMBL" id="MFC5418455.1"/>
    </source>
</evidence>
<protein>
    <submittedName>
        <fullName evidence="1">Methyltransferase, TIGR04325 family</fullName>
        <ecNumber evidence="1">2.1.1.-</ecNumber>
    </submittedName>
</protein>
<dbReference type="EMBL" id="JBHSLW010000005">
    <property type="protein sequence ID" value="MFC5418455.1"/>
    <property type="molecule type" value="Genomic_DNA"/>
</dbReference>
<keyword evidence="1" id="KW-0808">Transferase</keyword>
<dbReference type="RefSeq" id="WP_377795688.1">
    <property type="nucleotide sequence ID" value="NZ_JBHSLW010000005.1"/>
</dbReference>
<comment type="caution">
    <text evidence="1">The sequence shown here is derived from an EMBL/GenBank/DDBJ whole genome shotgun (WGS) entry which is preliminary data.</text>
</comment>
<gene>
    <name evidence="1" type="ORF">ACFPOB_02640</name>
</gene>
<dbReference type="EC" id="2.1.1.-" evidence="1"/>
<proteinExistence type="predicted"/>
<dbReference type="InterPro" id="IPR027612">
    <property type="entry name" value="Put_MTase_LIC12133"/>
</dbReference>
<evidence type="ECO:0000313" key="2">
    <source>
        <dbReference type="Proteomes" id="UP001596053"/>
    </source>
</evidence>
<dbReference type="GO" id="GO:0008168">
    <property type="term" value="F:methyltransferase activity"/>
    <property type="evidence" value="ECO:0007669"/>
    <property type="project" value="UniProtKB-KW"/>
</dbReference>
<sequence length="259" mass="29078">MASIWSMPVLRQARRSGLLNDLFRIGYGRHWGCFETKAAAIAFLAGRPRADYDDDEIVQVNLEKFKEVQAFDWPVMFFIDRLIRAGELSAVTDFGGHVGVKYYAYGTYLTYPEGLRWQVVDVPAVCREGIAQRPGWASALSFHETLGETTPCEVLFCSGSLQYADLSLEQIVSQLPQPPRTIILNKVALAPSSGFFTLESFGRGRMPYRVFGEGELVEFRNALGYALLARWDIPDRNFVVPGRSGARAVKVVGEAWLRR</sequence>
<accession>A0ABW0INE2</accession>
<keyword evidence="2" id="KW-1185">Reference proteome</keyword>
<dbReference type="GO" id="GO:0032259">
    <property type="term" value="P:methylation"/>
    <property type="evidence" value="ECO:0007669"/>
    <property type="project" value="UniProtKB-KW"/>
</dbReference>
<reference evidence="2" key="1">
    <citation type="journal article" date="2019" name="Int. J. Syst. Evol. Microbiol.">
        <title>The Global Catalogue of Microorganisms (GCM) 10K type strain sequencing project: providing services to taxonomists for standard genome sequencing and annotation.</title>
        <authorList>
            <consortium name="The Broad Institute Genomics Platform"/>
            <consortium name="The Broad Institute Genome Sequencing Center for Infectious Disease"/>
            <person name="Wu L."/>
            <person name="Ma J."/>
        </authorList>
    </citation>
    <scope>NUCLEOTIDE SEQUENCE [LARGE SCALE GENOMIC DNA]</scope>
    <source>
        <strain evidence="2">NCAIM B.01391</strain>
    </source>
</reference>